<accession>A0A914BIM3</accession>
<keyword evidence="4" id="KW-1185">Reference proteome</keyword>
<name>A0A914BIM3_PATMI</name>
<feature type="region of interest" description="Disordered" evidence="2">
    <location>
        <begin position="1"/>
        <end position="33"/>
    </location>
</feature>
<reference evidence="3" key="1">
    <citation type="submission" date="2022-11" db="UniProtKB">
        <authorList>
            <consortium name="EnsemblMetazoa"/>
        </authorList>
    </citation>
    <scope>IDENTIFICATION</scope>
</reference>
<evidence type="ECO:0008006" key="5">
    <source>
        <dbReference type="Google" id="ProtNLM"/>
    </source>
</evidence>
<protein>
    <recommendedName>
        <fullName evidence="5">Protein FAM177A1</fullName>
    </recommendedName>
</protein>
<proteinExistence type="predicted"/>
<evidence type="ECO:0000256" key="1">
    <source>
        <dbReference type="SAM" id="Coils"/>
    </source>
</evidence>
<dbReference type="PANTHER" id="PTHR31206">
    <property type="entry name" value="LP10445P"/>
    <property type="match status" value="1"/>
</dbReference>
<dbReference type="RefSeq" id="XP_038075282.1">
    <property type="nucleotide sequence ID" value="XM_038219354.1"/>
</dbReference>
<dbReference type="GeneID" id="119743033"/>
<dbReference type="Proteomes" id="UP000887568">
    <property type="component" value="Unplaced"/>
</dbReference>
<dbReference type="PANTHER" id="PTHR31206:SF1">
    <property type="entry name" value="LP10445P"/>
    <property type="match status" value="1"/>
</dbReference>
<evidence type="ECO:0000313" key="3">
    <source>
        <dbReference type="EnsemblMetazoa" id="XP_038075282.1"/>
    </source>
</evidence>
<dbReference type="EnsemblMetazoa" id="XM_038219354.1">
    <property type="protein sequence ID" value="XP_038075282.1"/>
    <property type="gene ID" value="LOC119743033"/>
</dbReference>
<dbReference type="AlphaFoldDB" id="A0A914BIM3"/>
<evidence type="ECO:0000256" key="2">
    <source>
        <dbReference type="SAM" id="MobiDB-lite"/>
    </source>
</evidence>
<organism evidence="3 4">
    <name type="scientific">Patiria miniata</name>
    <name type="common">Bat star</name>
    <name type="synonym">Asterina miniata</name>
    <dbReference type="NCBI Taxonomy" id="46514"/>
    <lineage>
        <taxon>Eukaryota</taxon>
        <taxon>Metazoa</taxon>
        <taxon>Echinodermata</taxon>
        <taxon>Eleutherozoa</taxon>
        <taxon>Asterozoa</taxon>
        <taxon>Asteroidea</taxon>
        <taxon>Valvatacea</taxon>
        <taxon>Valvatida</taxon>
        <taxon>Asterinidae</taxon>
        <taxon>Patiria</taxon>
    </lineage>
</organism>
<dbReference type="Pfam" id="PF14774">
    <property type="entry name" value="FAM177"/>
    <property type="match status" value="1"/>
</dbReference>
<dbReference type="OrthoDB" id="45963at2759"/>
<feature type="coiled-coil region" evidence="1">
    <location>
        <begin position="116"/>
        <end position="154"/>
    </location>
</feature>
<dbReference type="OMA" id="YQFAINE"/>
<evidence type="ECO:0000313" key="4">
    <source>
        <dbReference type="Proteomes" id="UP000887568"/>
    </source>
</evidence>
<feature type="compositionally biased region" description="Polar residues" evidence="2">
    <location>
        <begin position="1"/>
        <end position="17"/>
    </location>
</feature>
<dbReference type="InterPro" id="IPR028260">
    <property type="entry name" value="FAM177"/>
</dbReference>
<keyword evidence="1" id="KW-0175">Coiled coil</keyword>
<sequence length="175" mass="19589">MDESVLSQPKTSATASILLQEEPAKTSATAPDNVTVGIRKPKRVIHFSDGVVEEYSSDEDDESKKALAEPTTDPKTMTWLPYLWYYTVVAATKTVGACDFMGEKLAYFLGITSPKYQFAINEYNRLNEEEKKALDQEQEEKECQRERIAMMQANRVYAETTVPYSAANPGLGTDL</sequence>